<dbReference type="PANTHER" id="PTHR43567">
    <property type="entry name" value="FLAVOREDOXIN-RELATED-RELATED"/>
    <property type="match status" value="1"/>
</dbReference>
<name>A0A4Y7RNT0_9FIRM</name>
<dbReference type="PROSITE" id="PS51257">
    <property type="entry name" value="PROKAR_LIPOPROTEIN"/>
    <property type="match status" value="1"/>
</dbReference>
<dbReference type="SMART" id="SM00903">
    <property type="entry name" value="Flavin_Reduct"/>
    <property type="match status" value="1"/>
</dbReference>
<keyword evidence="2" id="KW-0285">Flavoprotein</keyword>
<dbReference type="RefSeq" id="WP_345789144.1">
    <property type="nucleotide sequence ID" value="NZ_QFFZ01000025.1"/>
</dbReference>
<keyword evidence="6" id="KW-1185">Reference proteome</keyword>
<evidence type="ECO:0000259" key="4">
    <source>
        <dbReference type="SMART" id="SM00903"/>
    </source>
</evidence>
<dbReference type="GO" id="GO:0010181">
    <property type="term" value="F:FMN binding"/>
    <property type="evidence" value="ECO:0007669"/>
    <property type="project" value="InterPro"/>
</dbReference>
<evidence type="ECO:0000256" key="1">
    <source>
        <dbReference type="ARBA" id="ARBA00001917"/>
    </source>
</evidence>
<dbReference type="GO" id="GO:0016646">
    <property type="term" value="F:oxidoreductase activity, acting on the CH-NH group of donors, NAD or NADP as acceptor"/>
    <property type="evidence" value="ECO:0007669"/>
    <property type="project" value="UniProtKB-ARBA"/>
</dbReference>
<evidence type="ECO:0000313" key="6">
    <source>
        <dbReference type="Proteomes" id="UP000297597"/>
    </source>
</evidence>
<evidence type="ECO:0000256" key="3">
    <source>
        <dbReference type="ARBA" id="ARBA00038054"/>
    </source>
</evidence>
<dbReference type="SUPFAM" id="SSF50475">
    <property type="entry name" value="FMN-binding split barrel"/>
    <property type="match status" value="1"/>
</dbReference>
<dbReference type="InterPro" id="IPR052174">
    <property type="entry name" value="Flavoredoxin"/>
</dbReference>
<accession>A0A4Y7RNT0</accession>
<comment type="caution">
    <text evidence="5">The sequence shown here is derived from an EMBL/GenBank/DDBJ whole genome shotgun (WGS) entry which is preliminary data.</text>
</comment>
<evidence type="ECO:0000313" key="5">
    <source>
        <dbReference type="EMBL" id="TEB10513.1"/>
    </source>
</evidence>
<dbReference type="EMBL" id="QFFZ01000025">
    <property type="protein sequence ID" value="TEB10513.1"/>
    <property type="molecule type" value="Genomic_DNA"/>
</dbReference>
<evidence type="ECO:0000256" key="2">
    <source>
        <dbReference type="ARBA" id="ARBA00022630"/>
    </source>
</evidence>
<dbReference type="PANTHER" id="PTHR43567:SF1">
    <property type="entry name" value="FLAVOREDOXIN"/>
    <property type="match status" value="1"/>
</dbReference>
<dbReference type="AlphaFoldDB" id="A0A4Y7RNT0"/>
<dbReference type="InterPro" id="IPR012349">
    <property type="entry name" value="Split_barrel_FMN-bd"/>
</dbReference>
<comment type="cofactor">
    <cofactor evidence="1">
        <name>FMN</name>
        <dbReference type="ChEBI" id="CHEBI:58210"/>
    </cofactor>
</comment>
<organism evidence="5 6">
    <name type="scientific">Pelotomaculum propionicicum</name>
    <dbReference type="NCBI Taxonomy" id="258475"/>
    <lineage>
        <taxon>Bacteria</taxon>
        <taxon>Bacillati</taxon>
        <taxon>Bacillota</taxon>
        <taxon>Clostridia</taxon>
        <taxon>Eubacteriales</taxon>
        <taxon>Desulfotomaculaceae</taxon>
        <taxon>Pelotomaculum</taxon>
    </lineage>
</organism>
<sequence>MVDINKVTKGPSTGLFPVPTVLVTACLEGGDPDIVTIAWTGIMCSEPPIVYIGVRPVGRYSYQLIKESGEFVINIPSAGQARVVDYCGMVSGRDVDKFKETGLTPLPAAHVRAPLIAECPVNVECRVRQNIPLGSHDIFIADVLAVHYNKDVLDEKGRPDFEIIEPYGYCSGEYRLVTKKLGYYGYSKKAE</sequence>
<dbReference type="Proteomes" id="UP000297597">
    <property type="component" value="Unassembled WGS sequence"/>
</dbReference>
<feature type="domain" description="Flavin reductase like" evidence="4">
    <location>
        <begin position="13"/>
        <end position="162"/>
    </location>
</feature>
<proteinExistence type="inferred from homology"/>
<dbReference type="Pfam" id="PF01613">
    <property type="entry name" value="Flavin_Reduct"/>
    <property type="match status" value="1"/>
</dbReference>
<protein>
    <submittedName>
        <fullName evidence="5">Flavoredoxin</fullName>
    </submittedName>
</protein>
<reference evidence="5 6" key="1">
    <citation type="journal article" date="2018" name="Environ. Microbiol.">
        <title>Novel energy conservation strategies and behaviour of Pelotomaculum schinkii driving syntrophic propionate catabolism.</title>
        <authorList>
            <person name="Hidalgo-Ahumada C.A.P."/>
            <person name="Nobu M.K."/>
            <person name="Narihiro T."/>
            <person name="Tamaki H."/>
            <person name="Liu W.T."/>
            <person name="Kamagata Y."/>
            <person name="Stams A.J.M."/>
            <person name="Imachi H."/>
            <person name="Sousa D.Z."/>
        </authorList>
    </citation>
    <scope>NUCLEOTIDE SEQUENCE [LARGE SCALE GENOMIC DNA]</scope>
    <source>
        <strain evidence="5 6">MGP</strain>
    </source>
</reference>
<gene>
    <name evidence="5" type="primary">flr</name>
    <name evidence="5" type="ORF">Pmgp_02312</name>
</gene>
<comment type="similarity">
    <text evidence="3">Belongs to the flavoredoxin family.</text>
</comment>
<dbReference type="InterPro" id="IPR002563">
    <property type="entry name" value="Flavin_Rdtase-like_dom"/>
</dbReference>
<dbReference type="Gene3D" id="2.30.110.10">
    <property type="entry name" value="Electron Transport, Fmn-binding Protein, Chain A"/>
    <property type="match status" value="1"/>
</dbReference>